<name>A0A149PFX4_9BURK</name>
<evidence type="ECO:0000313" key="3">
    <source>
        <dbReference type="EMBL" id="KXU83933.1"/>
    </source>
</evidence>
<organism evidence="3 4">
    <name type="scientific">Paraburkholderia monticola</name>
    <dbReference type="NCBI Taxonomy" id="1399968"/>
    <lineage>
        <taxon>Bacteria</taxon>
        <taxon>Pseudomonadati</taxon>
        <taxon>Pseudomonadota</taxon>
        <taxon>Betaproteobacteria</taxon>
        <taxon>Burkholderiales</taxon>
        <taxon>Burkholderiaceae</taxon>
        <taxon>Paraburkholderia</taxon>
    </lineage>
</organism>
<evidence type="ECO:0000256" key="1">
    <source>
        <dbReference type="SAM" id="MobiDB-lite"/>
    </source>
</evidence>
<evidence type="ECO:0008006" key="5">
    <source>
        <dbReference type="Google" id="ProtNLM"/>
    </source>
</evidence>
<dbReference type="RefSeq" id="WP_062133090.1">
    <property type="nucleotide sequence ID" value="NZ_LRBG01000037.1"/>
</dbReference>
<dbReference type="AlphaFoldDB" id="A0A149PFX4"/>
<feature type="compositionally biased region" description="Polar residues" evidence="1">
    <location>
        <begin position="65"/>
        <end position="99"/>
    </location>
</feature>
<gene>
    <name evidence="3" type="ORF">CI15_25790</name>
</gene>
<evidence type="ECO:0000256" key="2">
    <source>
        <dbReference type="SAM" id="SignalP"/>
    </source>
</evidence>
<dbReference type="EMBL" id="LRBG01000037">
    <property type="protein sequence ID" value="KXU83933.1"/>
    <property type="molecule type" value="Genomic_DNA"/>
</dbReference>
<feature type="compositionally biased region" description="Basic and acidic residues" evidence="1">
    <location>
        <begin position="47"/>
        <end position="56"/>
    </location>
</feature>
<reference evidence="3 4" key="1">
    <citation type="journal article" date="2015" name="Int. J. Syst. Evol. Microbiol.">
        <title>Burkholderia monticola sp. nov., isolated from mountain soil.</title>
        <authorList>
            <person name="Baek I."/>
            <person name="Seo B."/>
            <person name="Lee I."/>
            <person name="Yi H."/>
            <person name="Chun J."/>
        </authorList>
    </citation>
    <scope>NUCLEOTIDE SEQUENCE [LARGE SCALE GENOMIC DNA]</scope>
    <source>
        <strain evidence="3 4">JC2948</strain>
    </source>
</reference>
<protein>
    <recommendedName>
        <fullName evidence="5">DUF4148 domain-containing protein</fullName>
    </recommendedName>
</protein>
<keyword evidence="2" id="KW-0732">Signal</keyword>
<feature type="chain" id="PRO_5007551084" description="DUF4148 domain-containing protein" evidence="2">
    <location>
        <begin position="30"/>
        <end position="106"/>
    </location>
</feature>
<dbReference type="OrthoDB" id="9103790at2"/>
<feature type="region of interest" description="Disordered" evidence="1">
    <location>
        <begin position="47"/>
        <end position="106"/>
    </location>
</feature>
<feature type="signal peptide" evidence="2">
    <location>
        <begin position="1"/>
        <end position="29"/>
    </location>
</feature>
<accession>A0A149PFX4</accession>
<dbReference type="Proteomes" id="UP000075613">
    <property type="component" value="Unassembled WGS sequence"/>
</dbReference>
<evidence type="ECO:0000313" key="4">
    <source>
        <dbReference type="Proteomes" id="UP000075613"/>
    </source>
</evidence>
<comment type="caution">
    <text evidence="3">The sequence shown here is derived from an EMBL/GenBank/DDBJ whole genome shotgun (WGS) entry which is preliminary data.</text>
</comment>
<sequence>MKSTQLSVLAVVATMALSLMTVLVVDAHAEGTDADASSAAVSKQELKAQKKAESKARRAKKNAELSQLQKNGYNPAGNQTNYPQNLQNAQQKAAGQKPSNAPAVAP</sequence>
<proteinExistence type="predicted"/>
<keyword evidence="4" id="KW-1185">Reference proteome</keyword>